<dbReference type="AlphaFoldDB" id="A0A146L2R6"/>
<proteinExistence type="predicted"/>
<organism evidence="1">
    <name type="scientific">Lygus hesperus</name>
    <name type="common">Western plant bug</name>
    <dbReference type="NCBI Taxonomy" id="30085"/>
    <lineage>
        <taxon>Eukaryota</taxon>
        <taxon>Metazoa</taxon>
        <taxon>Ecdysozoa</taxon>
        <taxon>Arthropoda</taxon>
        <taxon>Hexapoda</taxon>
        <taxon>Insecta</taxon>
        <taxon>Pterygota</taxon>
        <taxon>Neoptera</taxon>
        <taxon>Paraneoptera</taxon>
        <taxon>Hemiptera</taxon>
        <taxon>Heteroptera</taxon>
        <taxon>Panheteroptera</taxon>
        <taxon>Cimicomorpha</taxon>
        <taxon>Miridae</taxon>
        <taxon>Mirini</taxon>
        <taxon>Lygus</taxon>
    </lineage>
</organism>
<evidence type="ECO:0000313" key="1">
    <source>
        <dbReference type="EMBL" id="JAQ02199.1"/>
    </source>
</evidence>
<protein>
    <submittedName>
        <fullName evidence="1">Uncharacterized protein</fullName>
    </submittedName>
</protein>
<accession>A0A146L2R6</accession>
<name>A0A146L2R6_LYGHE</name>
<dbReference type="EMBL" id="GDHC01016430">
    <property type="protein sequence ID" value="JAQ02199.1"/>
    <property type="molecule type" value="Transcribed_RNA"/>
</dbReference>
<sequence length="355" mass="41016">MAHGNYFRDEMTDWPTCEYCAGHIQSQVKAKTLSSSLNSFLELKALYKCWDLLAAPMLNYLSQEITMSSGMVRYLLKALVSIEDPRRARQIQTLLEQQAALHPPCRPGMQTFYSSVLFEPIHNLNFDHSITENFFDFMKRIETSESSVAEKTKSTSVVVNTHTDAVAFLKRSLKPVSPKTTVNWPKEFLNYQIFVFNFCVDILSHDFMVNSRNGSELKKSMLYKMVWGTFADDIDINLHVKDVFRLYANVAPDHRRDVGKYLVLLAECFRLHDVTEESQFPFFGIEKEDKCDDFVAALAARLRENGTVTFNTIDLIRDIPSNWLRCQLSVHMLCTQLFSNTRNSGRKKKYFAIFK</sequence>
<reference evidence="1" key="1">
    <citation type="journal article" date="2016" name="Gigascience">
        <title>De novo construction of an expanded transcriptome assembly for the western tarnished plant bug, Lygus hesperus.</title>
        <authorList>
            <person name="Tassone E.E."/>
            <person name="Geib S.M."/>
            <person name="Hall B."/>
            <person name="Fabrick J.A."/>
            <person name="Brent C.S."/>
            <person name="Hull J.J."/>
        </authorList>
    </citation>
    <scope>NUCLEOTIDE SEQUENCE</scope>
</reference>
<gene>
    <name evidence="1" type="ORF">g.67447</name>
</gene>